<dbReference type="HOGENOM" id="CLU_1229141_0_0_11"/>
<evidence type="ECO:0000313" key="4">
    <source>
        <dbReference type="EMBL" id="MDX5894161.1"/>
    </source>
</evidence>
<evidence type="ECO:0000256" key="1">
    <source>
        <dbReference type="SAM" id="MobiDB-lite"/>
    </source>
</evidence>
<dbReference type="EMBL" id="JAWXXX010000001">
    <property type="protein sequence ID" value="MDX5894161.1"/>
    <property type="molecule type" value="Genomic_DNA"/>
</dbReference>
<protein>
    <submittedName>
        <fullName evidence="3">Fimbrial assembly protein (PilN)</fullName>
    </submittedName>
    <submittedName>
        <fullName evidence="4">PilN domain-containing protein</fullName>
    </submittedName>
</protein>
<dbReference type="Proteomes" id="UP000025229">
    <property type="component" value="Chromosome"/>
</dbReference>
<dbReference type="STRING" id="42256.RradSPS_1471"/>
<dbReference type="EMBL" id="CP007514">
    <property type="protein sequence ID" value="AHY46754.1"/>
    <property type="molecule type" value="Genomic_DNA"/>
</dbReference>
<dbReference type="PANTHER" id="PTHR40278">
    <property type="entry name" value="DNA UTILIZATION PROTEIN HOFN"/>
    <property type="match status" value="1"/>
</dbReference>
<feature type="transmembrane region" description="Helical" evidence="2">
    <location>
        <begin position="23"/>
        <end position="47"/>
    </location>
</feature>
<gene>
    <name evidence="3" type="ORF">RradSPS_1471</name>
    <name evidence="4" type="ORF">SIL72_08970</name>
</gene>
<reference evidence="4" key="2">
    <citation type="submission" date="2023-11" db="EMBL/GenBank/DDBJ databases">
        <title>MicrobeMod: A computational toolkit for identifying prokaryotic methylation and restriction-modification with nanopore sequencing.</title>
        <authorList>
            <person name="Crits-Christoph A."/>
            <person name="Kang S.C."/>
            <person name="Lee H."/>
            <person name="Ostrov N."/>
        </authorList>
    </citation>
    <scope>NUCLEOTIDE SEQUENCE</scope>
    <source>
        <strain evidence="4">ATCC 51242</strain>
    </source>
</reference>
<dbReference type="PANTHER" id="PTHR40278:SF1">
    <property type="entry name" value="DNA UTILIZATION PROTEIN HOFN"/>
    <property type="match status" value="1"/>
</dbReference>
<keyword evidence="5" id="KW-1185">Reference proteome</keyword>
<evidence type="ECO:0000256" key="2">
    <source>
        <dbReference type="SAM" id="Phobius"/>
    </source>
</evidence>
<sequence length="239" mass="25737">MRRVNLLPPEERQRGLSGLSENALGGLIIAAAALVILVAGISLYSLIRLNSLDGTIADLDESILQRTDQVQELQPYAELEGDIASKQPVADGVVRTRFPWDEFLRQLSFVIPAATTLETLTAEASPVDIDASVGEELDPPGAVTFVGFSQPDYTNVADFVLQMNTIRFLSNSELDRAELDRTTFAEEALDFEVSSQLVTVVGERESEVRLESGEPATETQYGAGDQAAIAGPDAAPEAQ</sequence>
<keyword evidence="2" id="KW-1133">Transmembrane helix</keyword>
<proteinExistence type="predicted"/>
<keyword evidence="2" id="KW-0812">Transmembrane</keyword>
<dbReference type="InterPro" id="IPR052534">
    <property type="entry name" value="Extracell_DNA_Util/SecSys_Comp"/>
</dbReference>
<keyword evidence="2" id="KW-0472">Membrane</keyword>
<accession>A0A023X3X4</accession>
<dbReference type="AlphaFoldDB" id="A0A023X3X4"/>
<reference evidence="3 5" key="1">
    <citation type="submission" date="2014-03" db="EMBL/GenBank/DDBJ databases">
        <title>Complete genome sequence of the Radio-Resistant Rubrobacter radiotolerans RSPS-4.</title>
        <authorList>
            <person name="Egas C.C."/>
            <person name="Barroso C.C."/>
            <person name="Froufe H.J.C."/>
            <person name="Pacheco J.J."/>
            <person name="Albuquerque L.L."/>
            <person name="da Costa M.M.S."/>
        </authorList>
    </citation>
    <scope>NUCLEOTIDE SEQUENCE [LARGE SCALE GENOMIC DNA]</scope>
    <source>
        <strain evidence="3 5">RSPS-4</strain>
    </source>
</reference>
<feature type="region of interest" description="Disordered" evidence="1">
    <location>
        <begin position="204"/>
        <end position="239"/>
    </location>
</feature>
<name>A0A023X3X4_RUBRA</name>
<dbReference type="eggNOG" id="COG3166">
    <property type="taxonomic scope" value="Bacteria"/>
</dbReference>
<feature type="compositionally biased region" description="Low complexity" evidence="1">
    <location>
        <begin position="223"/>
        <end position="239"/>
    </location>
</feature>
<dbReference type="Proteomes" id="UP001281130">
    <property type="component" value="Unassembled WGS sequence"/>
</dbReference>
<organism evidence="3 5">
    <name type="scientific">Rubrobacter radiotolerans</name>
    <name type="common">Arthrobacter radiotolerans</name>
    <dbReference type="NCBI Taxonomy" id="42256"/>
    <lineage>
        <taxon>Bacteria</taxon>
        <taxon>Bacillati</taxon>
        <taxon>Actinomycetota</taxon>
        <taxon>Rubrobacteria</taxon>
        <taxon>Rubrobacterales</taxon>
        <taxon>Rubrobacteraceae</taxon>
        <taxon>Rubrobacter</taxon>
    </lineage>
</organism>
<dbReference type="OrthoDB" id="5243863at2"/>
<evidence type="ECO:0000313" key="3">
    <source>
        <dbReference type="EMBL" id="AHY46754.1"/>
    </source>
</evidence>
<dbReference type="RefSeq" id="WP_038681713.1">
    <property type="nucleotide sequence ID" value="NZ_CP007514.1"/>
</dbReference>
<evidence type="ECO:0000313" key="5">
    <source>
        <dbReference type="Proteomes" id="UP000025229"/>
    </source>
</evidence>
<dbReference type="KEGG" id="rrd:RradSPS_1471"/>